<dbReference type="Pfam" id="PF08241">
    <property type="entry name" value="Methyltransf_11"/>
    <property type="match status" value="1"/>
</dbReference>
<dbReference type="RefSeq" id="WP_256623687.1">
    <property type="nucleotide sequence ID" value="NZ_JTEO01000010.1"/>
</dbReference>
<dbReference type="SUPFAM" id="SSF53335">
    <property type="entry name" value="S-adenosyl-L-methionine-dependent methyltransferases"/>
    <property type="match status" value="1"/>
</dbReference>
<keyword evidence="2" id="KW-0808">Transferase</keyword>
<dbReference type="AlphaFoldDB" id="A0AAE3KYA3"/>
<evidence type="ECO:0000313" key="3">
    <source>
        <dbReference type="Proteomes" id="UP001206983"/>
    </source>
</evidence>
<keyword evidence="3" id="KW-1185">Reference proteome</keyword>
<dbReference type="GO" id="GO:0008757">
    <property type="term" value="F:S-adenosylmethionine-dependent methyltransferase activity"/>
    <property type="evidence" value="ECO:0007669"/>
    <property type="project" value="InterPro"/>
</dbReference>
<keyword evidence="2" id="KW-0489">Methyltransferase</keyword>
<dbReference type="PANTHER" id="PTHR45036">
    <property type="entry name" value="METHYLTRANSFERASE LIKE 7B"/>
    <property type="match status" value="1"/>
</dbReference>
<dbReference type="InterPro" id="IPR052356">
    <property type="entry name" value="Thiol_S-MT"/>
</dbReference>
<dbReference type="EMBL" id="JTEO01000010">
    <property type="protein sequence ID" value="MCQ6963770.1"/>
    <property type="molecule type" value="Genomic_DNA"/>
</dbReference>
<dbReference type="Proteomes" id="UP001206983">
    <property type="component" value="Unassembled WGS sequence"/>
</dbReference>
<dbReference type="PANTHER" id="PTHR45036:SF1">
    <property type="entry name" value="METHYLTRANSFERASE LIKE 7A"/>
    <property type="match status" value="1"/>
</dbReference>
<evidence type="ECO:0000313" key="2">
    <source>
        <dbReference type="EMBL" id="MCQ6963770.1"/>
    </source>
</evidence>
<organism evidence="2 3">
    <name type="scientific">Methanolobus chelungpuianus</name>
    <dbReference type="NCBI Taxonomy" id="502115"/>
    <lineage>
        <taxon>Archaea</taxon>
        <taxon>Methanobacteriati</taxon>
        <taxon>Methanobacteriota</taxon>
        <taxon>Stenosarchaea group</taxon>
        <taxon>Methanomicrobia</taxon>
        <taxon>Methanosarcinales</taxon>
        <taxon>Methanosarcinaceae</taxon>
        <taxon>Methanolobus</taxon>
    </lineage>
</organism>
<dbReference type="InterPro" id="IPR013216">
    <property type="entry name" value="Methyltransf_11"/>
</dbReference>
<gene>
    <name evidence="2" type="ORF">PV02_11945</name>
</gene>
<dbReference type="InterPro" id="IPR029063">
    <property type="entry name" value="SAM-dependent_MTases_sf"/>
</dbReference>
<accession>A0AAE3KYA3</accession>
<proteinExistence type="predicted"/>
<comment type="caution">
    <text evidence="2">The sequence shown here is derived from an EMBL/GenBank/DDBJ whole genome shotgun (WGS) entry which is preliminary data.</text>
</comment>
<sequence length="199" mass="22326">MSIISKYDRFSHVYDLMETPMELMRYGDWRREVFAGLKGRVLEVGVGTGKNIPYYPDDCEMVGIDISSKMLARAKRRAAGKKNVSLLLMDAEHLGFIDDCFDYVITTFVLCSIPDPAAALKEMGRVCKPQGTVITLEHMRSRNKIIASVEDLLNPVTTGLTGVNINRETVENIRKAGLTVAEEKNLALKDVFRLIRSKP</sequence>
<name>A0AAE3KYA3_9EURY</name>
<dbReference type="CDD" id="cd02440">
    <property type="entry name" value="AdoMet_MTases"/>
    <property type="match status" value="1"/>
</dbReference>
<evidence type="ECO:0000259" key="1">
    <source>
        <dbReference type="Pfam" id="PF08241"/>
    </source>
</evidence>
<feature type="domain" description="Methyltransferase type 11" evidence="1">
    <location>
        <begin position="42"/>
        <end position="134"/>
    </location>
</feature>
<reference evidence="2 3" key="1">
    <citation type="journal article" date="2011" name="Appl. Environ. Microbiol.">
        <title>Methanogenic archaea isolated from Taiwan's Chelungpu fault.</title>
        <authorList>
            <person name="Wu S.Y."/>
            <person name="Lai M.C."/>
        </authorList>
    </citation>
    <scope>NUCLEOTIDE SEQUENCE [LARGE SCALE GENOMIC DNA]</scope>
    <source>
        <strain evidence="2 3">St545Mb</strain>
    </source>
</reference>
<dbReference type="Gene3D" id="3.40.50.150">
    <property type="entry name" value="Vaccinia Virus protein VP39"/>
    <property type="match status" value="1"/>
</dbReference>
<protein>
    <submittedName>
        <fullName evidence="2">Methyltransferase type 11</fullName>
    </submittedName>
</protein>
<dbReference type="GO" id="GO:0032259">
    <property type="term" value="P:methylation"/>
    <property type="evidence" value="ECO:0007669"/>
    <property type="project" value="UniProtKB-KW"/>
</dbReference>